<dbReference type="RefSeq" id="WP_111493323.1">
    <property type="nucleotide sequence ID" value="NZ_CP031264.1"/>
</dbReference>
<dbReference type="EMBL" id="CP031264">
    <property type="protein sequence ID" value="AXI80298.1"/>
    <property type="molecule type" value="Genomic_DNA"/>
</dbReference>
<evidence type="ECO:0000313" key="1">
    <source>
        <dbReference type="EMBL" id="AXI80298.1"/>
    </source>
</evidence>
<name>A0A345T2U3_9ACTN</name>
<proteinExistence type="predicted"/>
<reference evidence="2" key="1">
    <citation type="submission" date="2018-07" db="EMBL/GenBank/DDBJ databases">
        <title>Streptacidiphilus bronchialis DSM 106435 chromosome.</title>
        <authorList>
            <person name="Batra D."/>
            <person name="Gulvik C.A."/>
        </authorList>
    </citation>
    <scope>NUCLEOTIDE SEQUENCE [LARGE SCALE GENOMIC DNA]</scope>
    <source>
        <strain evidence="2">DSM 106435</strain>
    </source>
</reference>
<organism evidence="1 2">
    <name type="scientific">Peterkaempfera bronchialis</name>
    <dbReference type="NCBI Taxonomy" id="2126346"/>
    <lineage>
        <taxon>Bacteria</taxon>
        <taxon>Bacillati</taxon>
        <taxon>Actinomycetota</taxon>
        <taxon>Actinomycetes</taxon>
        <taxon>Kitasatosporales</taxon>
        <taxon>Streptomycetaceae</taxon>
        <taxon>Peterkaempfera</taxon>
    </lineage>
</organism>
<dbReference type="KEGG" id="stri:C7M71_025770"/>
<protein>
    <submittedName>
        <fullName evidence="1">Uncharacterized protein</fullName>
    </submittedName>
</protein>
<gene>
    <name evidence="1" type="ORF">C7M71_025770</name>
</gene>
<dbReference type="Proteomes" id="UP000249340">
    <property type="component" value="Chromosome"/>
</dbReference>
<dbReference type="OrthoDB" id="3402203at2"/>
<dbReference type="InterPro" id="IPR046030">
    <property type="entry name" value="DUF5988"/>
</dbReference>
<sequence length="72" mass="8415">MLTEEANVILRGGVSSQLKEDERIRYVADRNATLKIARGNRYEHFEPSPEKIRHGDRELQVFVWVGRTYIAE</sequence>
<dbReference type="Pfam" id="PF19450">
    <property type="entry name" value="DUF5988"/>
    <property type="match status" value="1"/>
</dbReference>
<evidence type="ECO:0000313" key="2">
    <source>
        <dbReference type="Proteomes" id="UP000249340"/>
    </source>
</evidence>
<keyword evidence="2" id="KW-1185">Reference proteome</keyword>
<accession>A0A345T2U3</accession>
<dbReference type="AlphaFoldDB" id="A0A345T2U3"/>